<dbReference type="AlphaFoldDB" id="A0A5N6TTE9"/>
<gene>
    <name evidence="3" type="ORF">BDV25DRAFT_130277</name>
</gene>
<dbReference type="Pfam" id="PF12796">
    <property type="entry name" value="Ank_2"/>
    <property type="match status" value="2"/>
</dbReference>
<dbReference type="InterPro" id="IPR036770">
    <property type="entry name" value="Ankyrin_rpt-contain_sf"/>
</dbReference>
<dbReference type="PROSITE" id="PS50088">
    <property type="entry name" value="ANK_REPEAT"/>
    <property type="match status" value="3"/>
</dbReference>
<dbReference type="OrthoDB" id="674604at2759"/>
<reference evidence="3 4" key="1">
    <citation type="submission" date="2019-04" db="EMBL/GenBank/DDBJ databases">
        <title>Friends and foes A comparative genomics study of 23 Aspergillus species from section Flavi.</title>
        <authorList>
            <consortium name="DOE Joint Genome Institute"/>
            <person name="Kjaerbolling I."/>
            <person name="Vesth T."/>
            <person name="Frisvad J.C."/>
            <person name="Nybo J.L."/>
            <person name="Theobald S."/>
            <person name="Kildgaard S."/>
            <person name="Isbrandt T."/>
            <person name="Kuo A."/>
            <person name="Sato A."/>
            <person name="Lyhne E.K."/>
            <person name="Kogle M.E."/>
            <person name="Wiebenga A."/>
            <person name="Kun R.S."/>
            <person name="Lubbers R.J."/>
            <person name="Makela M.R."/>
            <person name="Barry K."/>
            <person name="Chovatia M."/>
            <person name="Clum A."/>
            <person name="Daum C."/>
            <person name="Haridas S."/>
            <person name="He G."/>
            <person name="LaButti K."/>
            <person name="Lipzen A."/>
            <person name="Mondo S."/>
            <person name="Riley R."/>
            <person name="Salamov A."/>
            <person name="Simmons B.A."/>
            <person name="Magnuson J.K."/>
            <person name="Henrissat B."/>
            <person name="Mortensen U.H."/>
            <person name="Larsen T.O."/>
            <person name="Devries R.P."/>
            <person name="Grigoriev I.V."/>
            <person name="Machida M."/>
            <person name="Baker S.E."/>
            <person name="Andersen M.R."/>
        </authorList>
    </citation>
    <scope>NUCLEOTIDE SEQUENCE [LARGE SCALE GENOMIC DNA]</scope>
    <source>
        <strain evidence="3 4">IBT 18842</strain>
    </source>
</reference>
<dbReference type="Gene3D" id="1.25.40.20">
    <property type="entry name" value="Ankyrin repeat-containing domain"/>
    <property type="match status" value="1"/>
</dbReference>
<feature type="repeat" description="ANK" evidence="1">
    <location>
        <begin position="469"/>
        <end position="501"/>
    </location>
</feature>
<protein>
    <submittedName>
        <fullName evidence="3">Ankyrin repeat-containing domain protein</fullName>
    </submittedName>
</protein>
<dbReference type="Proteomes" id="UP000325780">
    <property type="component" value="Unassembled WGS sequence"/>
</dbReference>
<accession>A0A5N6TTE9</accession>
<proteinExistence type="predicted"/>
<dbReference type="InterPro" id="IPR058525">
    <property type="entry name" value="DUF8212"/>
</dbReference>
<dbReference type="EMBL" id="ML742119">
    <property type="protein sequence ID" value="KAE8149577.1"/>
    <property type="molecule type" value="Genomic_DNA"/>
</dbReference>
<feature type="repeat" description="ANK" evidence="1">
    <location>
        <begin position="403"/>
        <end position="435"/>
    </location>
</feature>
<feature type="repeat" description="ANK" evidence="1">
    <location>
        <begin position="436"/>
        <end position="468"/>
    </location>
</feature>
<keyword evidence="1" id="KW-0040">ANK repeat</keyword>
<evidence type="ECO:0000259" key="2">
    <source>
        <dbReference type="Pfam" id="PF26640"/>
    </source>
</evidence>
<organism evidence="3 4">
    <name type="scientific">Aspergillus avenaceus</name>
    <dbReference type="NCBI Taxonomy" id="36643"/>
    <lineage>
        <taxon>Eukaryota</taxon>
        <taxon>Fungi</taxon>
        <taxon>Dikarya</taxon>
        <taxon>Ascomycota</taxon>
        <taxon>Pezizomycotina</taxon>
        <taxon>Eurotiomycetes</taxon>
        <taxon>Eurotiomycetidae</taxon>
        <taxon>Eurotiales</taxon>
        <taxon>Aspergillaceae</taxon>
        <taxon>Aspergillus</taxon>
        <taxon>Aspergillus subgen. Circumdati</taxon>
    </lineage>
</organism>
<evidence type="ECO:0000313" key="4">
    <source>
        <dbReference type="Proteomes" id="UP000325780"/>
    </source>
</evidence>
<dbReference type="SMART" id="SM00248">
    <property type="entry name" value="ANK"/>
    <property type="match status" value="5"/>
</dbReference>
<dbReference type="Pfam" id="PF26640">
    <property type="entry name" value="DUF8212"/>
    <property type="match status" value="1"/>
</dbReference>
<dbReference type="InterPro" id="IPR002110">
    <property type="entry name" value="Ankyrin_rpt"/>
</dbReference>
<dbReference type="PANTHER" id="PTHR10622">
    <property type="entry name" value="HET DOMAIN-CONTAINING PROTEIN"/>
    <property type="match status" value="1"/>
</dbReference>
<feature type="domain" description="DUF8212" evidence="2">
    <location>
        <begin position="173"/>
        <end position="195"/>
    </location>
</feature>
<dbReference type="PANTHER" id="PTHR10622:SF10">
    <property type="entry name" value="HET DOMAIN-CONTAINING PROTEIN"/>
    <property type="match status" value="1"/>
</dbReference>
<keyword evidence="4" id="KW-1185">Reference proteome</keyword>
<name>A0A5N6TTE9_ASPAV</name>
<evidence type="ECO:0000256" key="1">
    <source>
        <dbReference type="PROSITE-ProRule" id="PRU00023"/>
    </source>
</evidence>
<dbReference type="SUPFAM" id="SSF48403">
    <property type="entry name" value="Ankyrin repeat"/>
    <property type="match status" value="1"/>
</dbReference>
<evidence type="ECO:0000313" key="3">
    <source>
        <dbReference type="EMBL" id="KAE8149577.1"/>
    </source>
</evidence>
<dbReference type="PROSITE" id="PS50297">
    <property type="entry name" value="ANK_REP_REGION"/>
    <property type="match status" value="2"/>
</dbReference>
<sequence length="544" mass="61911">MRLLHTTERQTGNFAILEFTDDSIPRYSILSHTWEGGEKKDGYTKLQRCCHLAKAEGFDYVWIDSCSINSMYRWYQEAEMCYVYLADVPSRNSFAESRWFTREWTLQELIVPRKLKFLDEEWTELGSKAELQQAISEYDYLECFISTRVEDRACSLGIFGVNIPLIYGERETAFIRLQEAIMRISDDHSLFAWKSPDSRDSHNIVRFNPFDPFNTPFTATNTGINLKVRFMGIGPRGLGLVILHCKEAGEEDRMIALYVRDSKFLTMERFRRVHSEEFKQLDPRKFRTSQYPMREMSIQAGRLTWHRESKDRRNYDSIPPEIYSDATLVALMDFGASSTLLQAAERGLEDRVWLLLTRTDIDCDQRDPGGQAPLILAIEEGHDTISKILASQRNVNLESRDDGGRTPLRWAAQTGNEPIIKMLVEKSVAIDDSNWKGLTPLAIASSNGHEGTVRVLLQKGAVTESQDKEDRTPLLHAVWKGHGPTVKALLQDSAITEAQDKGDLTPLLNAAWEGYDLIIKALLQNGAVTATKDKEGRTPLICAA</sequence>